<dbReference type="EMBL" id="LSCR01000012">
    <property type="protein sequence ID" value="KXB34676.1"/>
    <property type="molecule type" value="Genomic_DNA"/>
</dbReference>
<dbReference type="OrthoDB" id="4333404at2"/>
<evidence type="ECO:0000313" key="2">
    <source>
        <dbReference type="Proteomes" id="UP000070675"/>
    </source>
</evidence>
<accession>A0A133XUP5</accession>
<dbReference type="STRING" id="1393034.HMPREF3192_00775"/>
<dbReference type="RefSeq" id="WP_066305346.1">
    <property type="nucleotide sequence ID" value="NZ_KQ959492.1"/>
</dbReference>
<reference evidence="2" key="1">
    <citation type="submission" date="2016-01" db="EMBL/GenBank/DDBJ databases">
        <authorList>
            <person name="Mitreva M."/>
            <person name="Pepin K.H."/>
            <person name="Mihindukulasuriya K.A."/>
            <person name="Fulton R."/>
            <person name="Fronick C."/>
            <person name="O'Laughlin M."/>
            <person name="Miner T."/>
            <person name="Herter B."/>
            <person name="Rosa B.A."/>
            <person name="Cordes M."/>
            <person name="Tomlinson C."/>
            <person name="Wollam A."/>
            <person name="Palsikar V.B."/>
            <person name="Mardis E.R."/>
            <person name="Wilson R.K."/>
        </authorList>
    </citation>
    <scope>NUCLEOTIDE SEQUENCE [LARGE SCALE GENOMIC DNA]</scope>
    <source>
        <strain evidence="2">DNF00019</strain>
    </source>
</reference>
<dbReference type="AlphaFoldDB" id="A0A133XUP5"/>
<gene>
    <name evidence="1" type="ORF">HMPREF3192_00775</name>
</gene>
<organism evidence="1 2">
    <name type="scientific">Atopobium deltae</name>
    <dbReference type="NCBI Taxonomy" id="1393034"/>
    <lineage>
        <taxon>Bacteria</taxon>
        <taxon>Bacillati</taxon>
        <taxon>Actinomycetota</taxon>
        <taxon>Coriobacteriia</taxon>
        <taxon>Coriobacteriales</taxon>
        <taxon>Atopobiaceae</taxon>
        <taxon>Atopobium</taxon>
    </lineage>
</organism>
<name>A0A133XUP5_9ACTN</name>
<dbReference type="Proteomes" id="UP000070675">
    <property type="component" value="Unassembled WGS sequence"/>
</dbReference>
<comment type="caution">
    <text evidence="1">The sequence shown here is derived from an EMBL/GenBank/DDBJ whole genome shotgun (WGS) entry which is preliminary data.</text>
</comment>
<protein>
    <submittedName>
        <fullName evidence="1">Uncharacterized protein</fullName>
    </submittedName>
</protein>
<keyword evidence="2" id="KW-1185">Reference proteome</keyword>
<evidence type="ECO:0000313" key="1">
    <source>
        <dbReference type="EMBL" id="KXB34676.1"/>
    </source>
</evidence>
<dbReference type="Gene3D" id="3.40.50.1970">
    <property type="match status" value="1"/>
</dbReference>
<proteinExistence type="predicted"/>
<sequence length="417" mass="44553">MTQNAETQNGVSQNATSTAPVAPAVAPMAYAEPVRQSIMLPEASCDLRIGVDALYNMGREMRLLVGVTKRAALICSANVSDDLAEELRRQIADAGFRCAEARLAPDISDAPPTLDTACEIMRFLSDEHITADDVLVFAGAEKLASIASYVSNSWCAGTEYVFVPTSMLAAIEGITTPAPLSASAAASWSGASGASSAMPALISTNARPRMAFCDVNYLNLTQGEQYQTALVYMVSTALCDNSDGFSRLAERVDAIASHDQETLLDQLVDTIKSRGYIEASSSVAVRQANTYGMLFELAFDQLFEGVPRALKRAEGLRISARLAVGLGEGDIDLVYGQDAALQTLGIGQIACDISADELIGALKRVSFARANRFVLPLPLAEGRVRYTAVPDELLQEHLQAWCASRKQLLQAASNVNE</sequence>
<dbReference type="SUPFAM" id="SSF56796">
    <property type="entry name" value="Dehydroquinate synthase-like"/>
    <property type="match status" value="1"/>
</dbReference>
<dbReference type="PATRIC" id="fig|1393034.3.peg.751"/>